<gene>
    <name evidence="7" type="ORF">GCM10010470_56380</name>
</gene>
<evidence type="ECO:0000256" key="1">
    <source>
        <dbReference type="ARBA" id="ARBA00004651"/>
    </source>
</evidence>
<evidence type="ECO:0000256" key="3">
    <source>
        <dbReference type="ARBA" id="ARBA00022692"/>
    </source>
</evidence>
<keyword evidence="3 6" id="KW-0812">Transmembrane</keyword>
<reference evidence="7 8" key="1">
    <citation type="journal article" date="2019" name="Int. J. Syst. Evol. Microbiol.">
        <title>The Global Catalogue of Microorganisms (GCM) 10K type strain sequencing project: providing services to taxonomists for standard genome sequencing and annotation.</title>
        <authorList>
            <consortium name="The Broad Institute Genomics Platform"/>
            <consortium name="The Broad Institute Genome Sequencing Center for Infectious Disease"/>
            <person name="Wu L."/>
            <person name="Ma J."/>
        </authorList>
    </citation>
    <scope>NUCLEOTIDE SEQUENCE [LARGE SCALE GENOMIC DNA]</scope>
    <source>
        <strain evidence="7 8">JCM 9383</strain>
    </source>
</reference>
<comment type="subcellular location">
    <subcellularLocation>
        <location evidence="1">Cell membrane</location>
        <topology evidence="1">Multi-pass membrane protein</topology>
    </subcellularLocation>
</comment>
<keyword evidence="4 6" id="KW-1133">Transmembrane helix</keyword>
<sequence>MHIAWGPFLLALLVIILVPGPDFVMVTRNAANGARWGWLAAAGVTCGLLVHATAATLGLSALLVTVPAALIVVKAVGVVYLGFMGIQILRRSGAAQAPDAAAEQPRSGRSVFLRGLLIDVLNPKVMLTFLTLLPQAMDPAANPMAQAGMLSAVAVGAFGLWWLLVVPSVRWLAALLADPRRRKVFERCCGGALIAMATSIALS</sequence>
<feature type="transmembrane region" description="Helical" evidence="6">
    <location>
        <begin position="149"/>
        <end position="172"/>
    </location>
</feature>
<dbReference type="PANTHER" id="PTHR30086">
    <property type="entry name" value="ARGININE EXPORTER PROTEIN ARGO"/>
    <property type="match status" value="1"/>
</dbReference>
<dbReference type="Proteomes" id="UP001500979">
    <property type="component" value="Unassembled WGS sequence"/>
</dbReference>
<dbReference type="EMBL" id="BAAAUX010000026">
    <property type="protein sequence ID" value="GAA2813647.1"/>
    <property type="molecule type" value="Genomic_DNA"/>
</dbReference>
<feature type="transmembrane region" description="Helical" evidence="6">
    <location>
        <begin position="61"/>
        <end position="83"/>
    </location>
</feature>
<evidence type="ECO:0000313" key="7">
    <source>
        <dbReference type="EMBL" id="GAA2813647.1"/>
    </source>
</evidence>
<feature type="transmembrane region" description="Helical" evidence="6">
    <location>
        <begin position="6"/>
        <end position="24"/>
    </location>
</feature>
<keyword evidence="5 6" id="KW-0472">Membrane</keyword>
<dbReference type="PANTHER" id="PTHR30086:SF20">
    <property type="entry name" value="ARGININE EXPORTER PROTEIN ARGO-RELATED"/>
    <property type="match status" value="1"/>
</dbReference>
<feature type="transmembrane region" description="Helical" evidence="6">
    <location>
        <begin position="116"/>
        <end position="137"/>
    </location>
</feature>
<dbReference type="PIRSF" id="PIRSF006324">
    <property type="entry name" value="LeuE"/>
    <property type="match status" value="1"/>
</dbReference>
<evidence type="ECO:0000256" key="4">
    <source>
        <dbReference type="ARBA" id="ARBA00022989"/>
    </source>
</evidence>
<keyword evidence="8" id="KW-1185">Reference proteome</keyword>
<evidence type="ECO:0000256" key="5">
    <source>
        <dbReference type="ARBA" id="ARBA00023136"/>
    </source>
</evidence>
<feature type="transmembrane region" description="Helical" evidence="6">
    <location>
        <begin position="36"/>
        <end position="55"/>
    </location>
</feature>
<proteinExistence type="predicted"/>
<evidence type="ECO:0000256" key="6">
    <source>
        <dbReference type="SAM" id="Phobius"/>
    </source>
</evidence>
<evidence type="ECO:0000256" key="2">
    <source>
        <dbReference type="ARBA" id="ARBA00022475"/>
    </source>
</evidence>
<dbReference type="RefSeq" id="WP_344684833.1">
    <property type="nucleotide sequence ID" value="NZ_BAAAUX010000026.1"/>
</dbReference>
<name>A0ABN3VL84_9PSEU</name>
<protein>
    <submittedName>
        <fullName evidence="7">LysE family translocator</fullName>
    </submittedName>
</protein>
<accession>A0ABN3VL84</accession>
<comment type="caution">
    <text evidence="7">The sequence shown here is derived from an EMBL/GenBank/DDBJ whole genome shotgun (WGS) entry which is preliminary data.</text>
</comment>
<dbReference type="Pfam" id="PF01810">
    <property type="entry name" value="LysE"/>
    <property type="match status" value="1"/>
</dbReference>
<organism evidence="7 8">
    <name type="scientific">Saccharopolyspora taberi</name>
    <dbReference type="NCBI Taxonomy" id="60895"/>
    <lineage>
        <taxon>Bacteria</taxon>
        <taxon>Bacillati</taxon>
        <taxon>Actinomycetota</taxon>
        <taxon>Actinomycetes</taxon>
        <taxon>Pseudonocardiales</taxon>
        <taxon>Pseudonocardiaceae</taxon>
        <taxon>Saccharopolyspora</taxon>
    </lineage>
</organism>
<evidence type="ECO:0000313" key="8">
    <source>
        <dbReference type="Proteomes" id="UP001500979"/>
    </source>
</evidence>
<keyword evidence="2" id="KW-1003">Cell membrane</keyword>
<dbReference type="InterPro" id="IPR001123">
    <property type="entry name" value="LeuE-type"/>
</dbReference>